<dbReference type="AlphaFoldDB" id="A0A6J4L760"/>
<feature type="non-terminal residue" evidence="2">
    <location>
        <position position="57"/>
    </location>
</feature>
<feature type="compositionally biased region" description="Low complexity" evidence="1">
    <location>
        <begin position="42"/>
        <end position="51"/>
    </location>
</feature>
<name>A0A6J4L760_9ACTN</name>
<feature type="region of interest" description="Disordered" evidence="1">
    <location>
        <begin position="1"/>
        <end position="57"/>
    </location>
</feature>
<feature type="non-terminal residue" evidence="2">
    <location>
        <position position="1"/>
    </location>
</feature>
<evidence type="ECO:0000256" key="1">
    <source>
        <dbReference type="SAM" id="MobiDB-lite"/>
    </source>
</evidence>
<evidence type="ECO:0000313" key="2">
    <source>
        <dbReference type="EMBL" id="CAA9323086.1"/>
    </source>
</evidence>
<proteinExistence type="predicted"/>
<accession>A0A6J4L760</accession>
<feature type="compositionally biased region" description="Low complexity" evidence="1">
    <location>
        <begin position="19"/>
        <end position="33"/>
    </location>
</feature>
<reference evidence="2" key="1">
    <citation type="submission" date="2020-02" db="EMBL/GenBank/DDBJ databases">
        <authorList>
            <person name="Meier V. D."/>
        </authorList>
    </citation>
    <scope>NUCLEOTIDE SEQUENCE</scope>
    <source>
        <strain evidence="2">AVDCRST_MAG16</strain>
    </source>
</reference>
<organism evidence="2">
    <name type="scientific">uncultured Frankineae bacterium</name>
    <dbReference type="NCBI Taxonomy" id="437475"/>
    <lineage>
        <taxon>Bacteria</taxon>
        <taxon>Bacillati</taxon>
        <taxon>Actinomycetota</taxon>
        <taxon>Actinomycetes</taxon>
        <taxon>Frankiales</taxon>
        <taxon>environmental samples</taxon>
    </lineage>
</organism>
<gene>
    <name evidence="2" type="ORF">AVDCRST_MAG16-907</name>
</gene>
<protein>
    <submittedName>
        <fullName evidence="2">Uncharacterized protein</fullName>
    </submittedName>
</protein>
<sequence length="57" mass="5638">ASYGSSRSDRGRDGLRPQPAGAADDPGGAPPLRHAAEPRPAPAEAGGAARRTPPPGL</sequence>
<dbReference type="EMBL" id="CADCUE010000071">
    <property type="protein sequence ID" value="CAA9323086.1"/>
    <property type="molecule type" value="Genomic_DNA"/>
</dbReference>